<comment type="caution">
    <text evidence="1">The sequence shown here is derived from an EMBL/GenBank/DDBJ whole genome shotgun (WGS) entry which is preliminary data.</text>
</comment>
<dbReference type="Pfam" id="PF13385">
    <property type="entry name" value="Laminin_G_3"/>
    <property type="match status" value="1"/>
</dbReference>
<dbReference type="AlphaFoldDB" id="A0A8J1TG26"/>
<reference evidence="1" key="1">
    <citation type="submission" date="2022-03" db="EMBL/GenBank/DDBJ databases">
        <authorList>
            <person name="Martin C."/>
        </authorList>
    </citation>
    <scope>NUCLEOTIDE SEQUENCE</scope>
</reference>
<sequence length="210" mass="23891">DTNNLNTFPNTEATVLLHDYKKSSIRLYDGEVVRDKSNFRHHGVAIGDSITDYQLSVPIQWTNAYTVLSNYTILNRLTSDPFTIETWIFTNNTLRRGWMFEIPGSLEFLYFDGGSNRVNIYTTEGVVGFDMPYRLSNVNNALQYFAITFDGRTLRGFINGLERNRTILTGSPILATSDSHIYIGRPTLTNDALSPVSLRITRRALHQTLI</sequence>
<dbReference type="EMBL" id="CAIIXF020000002">
    <property type="protein sequence ID" value="CAH1776959.1"/>
    <property type="molecule type" value="Genomic_DNA"/>
</dbReference>
<gene>
    <name evidence="1" type="ORF">OFUS_LOCUS4083</name>
</gene>
<evidence type="ECO:0000313" key="1">
    <source>
        <dbReference type="EMBL" id="CAH1776959.1"/>
    </source>
</evidence>
<feature type="non-terminal residue" evidence="1">
    <location>
        <position position="1"/>
    </location>
</feature>
<evidence type="ECO:0000313" key="2">
    <source>
        <dbReference type="Proteomes" id="UP000749559"/>
    </source>
</evidence>
<protein>
    <submittedName>
        <fullName evidence="1">Uncharacterized protein</fullName>
    </submittedName>
</protein>
<dbReference type="Proteomes" id="UP000749559">
    <property type="component" value="Unassembled WGS sequence"/>
</dbReference>
<name>A0A8J1TG26_OWEFU</name>
<dbReference type="InterPro" id="IPR013320">
    <property type="entry name" value="ConA-like_dom_sf"/>
</dbReference>
<proteinExistence type="predicted"/>
<organism evidence="1 2">
    <name type="scientific">Owenia fusiformis</name>
    <name type="common">Polychaete worm</name>
    <dbReference type="NCBI Taxonomy" id="6347"/>
    <lineage>
        <taxon>Eukaryota</taxon>
        <taxon>Metazoa</taxon>
        <taxon>Spiralia</taxon>
        <taxon>Lophotrochozoa</taxon>
        <taxon>Annelida</taxon>
        <taxon>Polychaeta</taxon>
        <taxon>Sedentaria</taxon>
        <taxon>Canalipalpata</taxon>
        <taxon>Sabellida</taxon>
        <taxon>Oweniida</taxon>
        <taxon>Oweniidae</taxon>
        <taxon>Owenia</taxon>
    </lineage>
</organism>
<accession>A0A8J1TG26</accession>
<keyword evidence="2" id="KW-1185">Reference proteome</keyword>
<feature type="non-terminal residue" evidence="1">
    <location>
        <position position="210"/>
    </location>
</feature>
<dbReference type="SUPFAM" id="SSF49899">
    <property type="entry name" value="Concanavalin A-like lectins/glucanases"/>
    <property type="match status" value="1"/>
</dbReference>
<dbReference type="Gene3D" id="2.60.120.200">
    <property type="match status" value="1"/>
</dbReference>